<comment type="caution">
    <text evidence="2">The sequence shown here is derived from an EMBL/GenBank/DDBJ whole genome shotgun (WGS) entry which is preliminary data.</text>
</comment>
<organism evidence="2">
    <name type="scientific">mine drainage metagenome</name>
    <dbReference type="NCBI Taxonomy" id="410659"/>
    <lineage>
        <taxon>unclassified sequences</taxon>
        <taxon>metagenomes</taxon>
        <taxon>ecological metagenomes</taxon>
    </lineage>
</organism>
<protein>
    <submittedName>
        <fullName evidence="2">Uncharacterized protein</fullName>
    </submittedName>
</protein>
<dbReference type="EMBL" id="MLJW01000606">
    <property type="protein sequence ID" value="OIQ84591.1"/>
    <property type="molecule type" value="Genomic_DNA"/>
</dbReference>
<accession>A0A1J5QXN0</accession>
<sequence length="98" mass="10423">MPGRRPHRPGAPLTRCAPCQGEHGQQGHEGSPHRPRQFNEIVSPSLDTTGADVVVTLRVKRGNGSAVMIGLTGETRFAIYGGHRTVRNPGGEVLTCTA</sequence>
<feature type="region of interest" description="Disordered" evidence="1">
    <location>
        <begin position="1"/>
        <end position="43"/>
    </location>
</feature>
<name>A0A1J5QXN0_9ZZZZ</name>
<dbReference type="AlphaFoldDB" id="A0A1J5QXN0"/>
<evidence type="ECO:0000313" key="2">
    <source>
        <dbReference type="EMBL" id="OIQ84591.1"/>
    </source>
</evidence>
<evidence type="ECO:0000256" key="1">
    <source>
        <dbReference type="SAM" id="MobiDB-lite"/>
    </source>
</evidence>
<proteinExistence type="predicted"/>
<gene>
    <name evidence="2" type="ORF">GALL_335760</name>
</gene>
<reference evidence="2" key="1">
    <citation type="submission" date="2016-10" db="EMBL/GenBank/DDBJ databases">
        <title>Sequence of Gallionella enrichment culture.</title>
        <authorList>
            <person name="Poehlein A."/>
            <person name="Muehling M."/>
            <person name="Daniel R."/>
        </authorList>
    </citation>
    <scope>NUCLEOTIDE SEQUENCE</scope>
</reference>